<protein>
    <submittedName>
        <fullName evidence="1">Uncharacterized protein</fullName>
    </submittedName>
</protein>
<gene>
    <name evidence="1" type="ORF">E2C01_090933</name>
</gene>
<evidence type="ECO:0000313" key="2">
    <source>
        <dbReference type="Proteomes" id="UP000324222"/>
    </source>
</evidence>
<dbReference type="Proteomes" id="UP000324222">
    <property type="component" value="Unassembled WGS sequence"/>
</dbReference>
<reference evidence="1 2" key="1">
    <citation type="submission" date="2019-05" db="EMBL/GenBank/DDBJ databases">
        <title>Another draft genome of Portunus trituberculatus and its Hox gene families provides insights of decapod evolution.</title>
        <authorList>
            <person name="Jeong J.-H."/>
            <person name="Song I."/>
            <person name="Kim S."/>
            <person name="Choi T."/>
            <person name="Kim D."/>
            <person name="Ryu S."/>
            <person name="Kim W."/>
        </authorList>
    </citation>
    <scope>NUCLEOTIDE SEQUENCE [LARGE SCALE GENOMIC DNA]</scope>
    <source>
        <tissue evidence="1">Muscle</tissue>
    </source>
</reference>
<comment type="caution">
    <text evidence="1">The sequence shown here is derived from an EMBL/GenBank/DDBJ whole genome shotgun (WGS) entry which is preliminary data.</text>
</comment>
<keyword evidence="2" id="KW-1185">Reference proteome</keyword>
<sequence length="83" mass="8770">MLIEAPAPASSTGPTKIYCLVSCKKPGACCADSGPRHVPSLSTSSNNEGIQLSWCLISPENVGGREGNIPRLSCGRRLWKKGE</sequence>
<dbReference type="EMBL" id="VSRR010103252">
    <property type="protein sequence ID" value="MPC95709.1"/>
    <property type="molecule type" value="Genomic_DNA"/>
</dbReference>
<proteinExistence type="predicted"/>
<accession>A0A5B7JLM4</accession>
<dbReference type="AlphaFoldDB" id="A0A5B7JLM4"/>
<organism evidence="1 2">
    <name type="scientific">Portunus trituberculatus</name>
    <name type="common">Swimming crab</name>
    <name type="synonym">Neptunus trituberculatus</name>
    <dbReference type="NCBI Taxonomy" id="210409"/>
    <lineage>
        <taxon>Eukaryota</taxon>
        <taxon>Metazoa</taxon>
        <taxon>Ecdysozoa</taxon>
        <taxon>Arthropoda</taxon>
        <taxon>Crustacea</taxon>
        <taxon>Multicrustacea</taxon>
        <taxon>Malacostraca</taxon>
        <taxon>Eumalacostraca</taxon>
        <taxon>Eucarida</taxon>
        <taxon>Decapoda</taxon>
        <taxon>Pleocyemata</taxon>
        <taxon>Brachyura</taxon>
        <taxon>Eubrachyura</taxon>
        <taxon>Portunoidea</taxon>
        <taxon>Portunidae</taxon>
        <taxon>Portuninae</taxon>
        <taxon>Portunus</taxon>
    </lineage>
</organism>
<evidence type="ECO:0000313" key="1">
    <source>
        <dbReference type="EMBL" id="MPC95709.1"/>
    </source>
</evidence>
<name>A0A5B7JLM4_PORTR</name>